<keyword evidence="1" id="KW-0472">Membrane</keyword>
<dbReference type="CDD" id="cd09910">
    <property type="entry name" value="NGN-insert_like"/>
    <property type="match status" value="1"/>
</dbReference>
<name>A0A6F8VH18_9PROT</name>
<keyword evidence="1" id="KW-1133">Transmembrane helix</keyword>
<keyword evidence="1" id="KW-0812">Transmembrane</keyword>
<dbReference type="KEGG" id="slac:SKTS_33470"/>
<sequence>MSTHLKPGDWIIALAGISLVAGLFSTLWGTAAGTTLIIRSGGKVVAQADLARNHDFEIAGPLGITVVSVENRRVRVARDPSPRQYCVKQGWLSHAGEAALCLPNQVSVELAGAIKRYDSLSY</sequence>
<evidence type="ECO:0000313" key="2">
    <source>
        <dbReference type="EMBL" id="BCB28461.1"/>
    </source>
</evidence>
<dbReference type="Proteomes" id="UP000502260">
    <property type="component" value="Chromosome"/>
</dbReference>
<dbReference type="Pfam" id="PF07009">
    <property type="entry name" value="NusG_II"/>
    <property type="match status" value="1"/>
</dbReference>
<dbReference type="InterPro" id="IPR038690">
    <property type="entry name" value="NusG_2_sf"/>
</dbReference>
<dbReference type="Gene3D" id="2.60.320.10">
    <property type="entry name" value="N-utilization substance G protein NusG, insert domain"/>
    <property type="match status" value="1"/>
</dbReference>
<evidence type="ECO:0000256" key="1">
    <source>
        <dbReference type="SAM" id="Phobius"/>
    </source>
</evidence>
<reference evidence="3" key="1">
    <citation type="submission" date="2020-03" db="EMBL/GenBank/DDBJ databases">
        <title>Complete genome sequence of sulfur-oxidizing bacterium skT11.</title>
        <authorList>
            <person name="Kanda M."/>
            <person name="Kojima H."/>
            <person name="Fukui M."/>
        </authorList>
    </citation>
    <scope>NUCLEOTIDE SEQUENCE [LARGE SCALE GENOMIC DNA]</scope>
    <source>
        <strain evidence="3">skT11</strain>
    </source>
</reference>
<organism evidence="2 3">
    <name type="scientific">Sulfurimicrobium lacus</name>
    <dbReference type="NCBI Taxonomy" id="2715678"/>
    <lineage>
        <taxon>Bacteria</taxon>
        <taxon>Pseudomonadati</taxon>
        <taxon>Pseudomonadota</taxon>
        <taxon>Betaproteobacteria</taxon>
        <taxon>Nitrosomonadales</taxon>
        <taxon>Sulfuricellaceae</taxon>
        <taxon>Sulfurimicrobium</taxon>
    </lineage>
</organism>
<accession>A0A6F8VH18</accession>
<proteinExistence type="predicted"/>
<feature type="transmembrane region" description="Helical" evidence="1">
    <location>
        <begin position="12"/>
        <end position="38"/>
    </location>
</feature>
<dbReference type="EMBL" id="AP022853">
    <property type="protein sequence ID" value="BCB28461.1"/>
    <property type="molecule type" value="Genomic_DNA"/>
</dbReference>
<dbReference type="RefSeq" id="WP_173067908.1">
    <property type="nucleotide sequence ID" value="NZ_AP022853.1"/>
</dbReference>
<dbReference type="AlphaFoldDB" id="A0A6F8VH18"/>
<keyword evidence="3" id="KW-1185">Reference proteome</keyword>
<protein>
    <submittedName>
        <fullName evidence="2">Uncharacterized protein</fullName>
    </submittedName>
</protein>
<evidence type="ECO:0000313" key="3">
    <source>
        <dbReference type="Proteomes" id="UP000502260"/>
    </source>
</evidence>
<gene>
    <name evidence="2" type="ORF">SKTS_33470</name>
</gene>